<dbReference type="PANTHER" id="PTHR35392">
    <property type="entry name" value="ZN(II)2CYS6 TRANSCRIPTION FACTOR (EUROFUNG)-RELATED-RELATED"/>
    <property type="match status" value="1"/>
</dbReference>
<dbReference type="InterPro" id="IPR052973">
    <property type="entry name" value="Fungal_sec-metab_reg_TF"/>
</dbReference>
<reference evidence="2" key="1">
    <citation type="journal article" date="2023" name="Mol. Phylogenet. Evol.">
        <title>Genome-scale phylogeny and comparative genomics of the fungal order Sordariales.</title>
        <authorList>
            <person name="Hensen N."/>
            <person name="Bonometti L."/>
            <person name="Westerberg I."/>
            <person name="Brannstrom I.O."/>
            <person name="Guillou S."/>
            <person name="Cros-Aarteil S."/>
            <person name="Calhoun S."/>
            <person name="Haridas S."/>
            <person name="Kuo A."/>
            <person name="Mondo S."/>
            <person name="Pangilinan J."/>
            <person name="Riley R."/>
            <person name="LaButti K."/>
            <person name="Andreopoulos B."/>
            <person name="Lipzen A."/>
            <person name="Chen C."/>
            <person name="Yan M."/>
            <person name="Daum C."/>
            <person name="Ng V."/>
            <person name="Clum A."/>
            <person name="Steindorff A."/>
            <person name="Ohm R.A."/>
            <person name="Martin F."/>
            <person name="Silar P."/>
            <person name="Natvig D.O."/>
            <person name="Lalanne C."/>
            <person name="Gautier V."/>
            <person name="Ament-Velasquez S.L."/>
            <person name="Kruys A."/>
            <person name="Hutchinson M.I."/>
            <person name="Powell A.J."/>
            <person name="Barry K."/>
            <person name="Miller A.N."/>
            <person name="Grigoriev I.V."/>
            <person name="Debuchy R."/>
            <person name="Gladieux P."/>
            <person name="Hiltunen Thoren M."/>
            <person name="Johannesson H."/>
        </authorList>
    </citation>
    <scope>NUCLEOTIDE SEQUENCE</scope>
    <source>
        <strain evidence="2">CBS 990.96</strain>
    </source>
</reference>
<keyword evidence="1" id="KW-0472">Membrane</keyword>
<evidence type="ECO:0000256" key="1">
    <source>
        <dbReference type="SAM" id="Phobius"/>
    </source>
</evidence>
<dbReference type="EMBL" id="MU865348">
    <property type="protein sequence ID" value="KAK4226378.1"/>
    <property type="molecule type" value="Genomic_DNA"/>
</dbReference>
<evidence type="ECO:0000313" key="2">
    <source>
        <dbReference type="EMBL" id="KAK4226378.1"/>
    </source>
</evidence>
<protein>
    <submittedName>
        <fullName evidence="2">Uncharacterized protein</fullName>
    </submittedName>
</protein>
<accession>A0AAN7BN41</accession>
<name>A0AAN7BN41_9PEZI</name>
<organism evidence="2 3">
    <name type="scientific">Podospora fimiseda</name>
    <dbReference type="NCBI Taxonomy" id="252190"/>
    <lineage>
        <taxon>Eukaryota</taxon>
        <taxon>Fungi</taxon>
        <taxon>Dikarya</taxon>
        <taxon>Ascomycota</taxon>
        <taxon>Pezizomycotina</taxon>
        <taxon>Sordariomycetes</taxon>
        <taxon>Sordariomycetidae</taxon>
        <taxon>Sordariales</taxon>
        <taxon>Podosporaceae</taxon>
        <taxon>Podospora</taxon>
    </lineage>
</organism>
<comment type="caution">
    <text evidence="2">The sequence shown here is derived from an EMBL/GenBank/DDBJ whole genome shotgun (WGS) entry which is preliminary data.</text>
</comment>
<dbReference type="PANTHER" id="PTHR35392:SF3">
    <property type="entry name" value="ZN(2)-C6 FUNGAL-TYPE DOMAIN-CONTAINING PROTEIN"/>
    <property type="match status" value="1"/>
</dbReference>
<keyword evidence="3" id="KW-1185">Reference proteome</keyword>
<dbReference type="AlphaFoldDB" id="A0AAN7BN41"/>
<evidence type="ECO:0000313" key="3">
    <source>
        <dbReference type="Proteomes" id="UP001301958"/>
    </source>
</evidence>
<keyword evidence="1" id="KW-0812">Transmembrane</keyword>
<feature type="transmembrane region" description="Helical" evidence="1">
    <location>
        <begin position="279"/>
        <end position="297"/>
    </location>
</feature>
<sequence>MLFLIHCDQCEVEAGIQTSCAACNALHRARSKKTEHWMPCIQPSFKLNTMVTYRAGNLRLTSRFDHTRMVDVPRARNLPFAQAPVFATIRMTQQYLCVQPMTLRVHYFDPLDTDKLHREYVNRGVPGVQRLPPVSLCDIVETSMEFMRYVRAGALDGITLAAQKPDSNPTIRHIFSIIPQHLNMLEDQEEKNFLTGVIQHWFAAMHGLGSATLCPGPEGNALNIIPINDYMPKFGLISVPRMIVAQFDSIRFATMFKGAQHQILDRLQSKLLFNGKPQWFTVFLATFLILNIVSCSSRDRYRYVRENSQGHRLETRYGELNDPGTKNVEDLHQSAALLLAHWNYFRRADFGGKMRGKGIASMEQHERQIIERLKTEVENQAGQIEKNPVTGFWESDLGWVSCMFAPPGTAGNSWLPPPIFDRAKPSVGRMDEIPLDQRPMPVGWL</sequence>
<proteinExistence type="predicted"/>
<gene>
    <name evidence="2" type="ORF">QBC38DRAFT_366546</name>
</gene>
<reference evidence="2" key="2">
    <citation type="submission" date="2023-05" db="EMBL/GenBank/DDBJ databases">
        <authorList>
            <consortium name="Lawrence Berkeley National Laboratory"/>
            <person name="Steindorff A."/>
            <person name="Hensen N."/>
            <person name="Bonometti L."/>
            <person name="Westerberg I."/>
            <person name="Brannstrom I.O."/>
            <person name="Guillou S."/>
            <person name="Cros-Aarteil S."/>
            <person name="Calhoun S."/>
            <person name="Haridas S."/>
            <person name="Kuo A."/>
            <person name="Mondo S."/>
            <person name="Pangilinan J."/>
            <person name="Riley R."/>
            <person name="Labutti K."/>
            <person name="Andreopoulos B."/>
            <person name="Lipzen A."/>
            <person name="Chen C."/>
            <person name="Yanf M."/>
            <person name="Daum C."/>
            <person name="Ng V."/>
            <person name="Clum A."/>
            <person name="Ohm R."/>
            <person name="Martin F."/>
            <person name="Silar P."/>
            <person name="Natvig D."/>
            <person name="Lalanne C."/>
            <person name="Gautier V."/>
            <person name="Ament-Velasquez S.L."/>
            <person name="Kruys A."/>
            <person name="Hutchinson M.I."/>
            <person name="Powell A.J."/>
            <person name="Barry K."/>
            <person name="Miller A.N."/>
            <person name="Grigoriev I.V."/>
            <person name="Debuchy R."/>
            <person name="Gladieux P."/>
            <person name="Thoren M.H."/>
            <person name="Johannesson H."/>
        </authorList>
    </citation>
    <scope>NUCLEOTIDE SEQUENCE</scope>
    <source>
        <strain evidence="2">CBS 990.96</strain>
    </source>
</reference>
<keyword evidence="1" id="KW-1133">Transmembrane helix</keyword>
<dbReference type="Proteomes" id="UP001301958">
    <property type="component" value="Unassembled WGS sequence"/>
</dbReference>